<gene>
    <name evidence="14" type="ORF">SAMN02745213_01425</name>
</gene>
<evidence type="ECO:0000256" key="3">
    <source>
        <dbReference type="ARBA" id="ARBA00021495"/>
    </source>
</evidence>
<dbReference type="Proteomes" id="UP000242432">
    <property type="component" value="Unassembled WGS sequence"/>
</dbReference>
<reference evidence="15" key="1">
    <citation type="submission" date="2017-02" db="EMBL/GenBank/DDBJ databases">
        <authorList>
            <person name="Varghese N."/>
            <person name="Submissions S."/>
        </authorList>
    </citation>
    <scope>NUCLEOTIDE SEQUENCE [LARGE SCALE GENOMIC DNA]</scope>
    <source>
        <strain evidence="15">DSM 3072</strain>
    </source>
</reference>
<evidence type="ECO:0000256" key="5">
    <source>
        <dbReference type="ARBA" id="ARBA00022679"/>
    </source>
</evidence>
<dbReference type="GO" id="GO:0005737">
    <property type="term" value="C:cytoplasm"/>
    <property type="evidence" value="ECO:0007669"/>
    <property type="project" value="InterPro"/>
</dbReference>
<proteinExistence type="predicted"/>
<keyword evidence="5" id="KW-0808">Transferase</keyword>
<dbReference type="Pfam" id="PF02518">
    <property type="entry name" value="HATPase_c"/>
    <property type="match status" value="1"/>
</dbReference>
<dbReference type="InterPro" id="IPR051315">
    <property type="entry name" value="Bact_Chemotaxis_CheA"/>
</dbReference>
<dbReference type="PROSITE" id="PS50894">
    <property type="entry name" value="HPT"/>
    <property type="match status" value="1"/>
</dbReference>
<evidence type="ECO:0000256" key="2">
    <source>
        <dbReference type="ARBA" id="ARBA00012438"/>
    </source>
</evidence>
<dbReference type="InterPro" id="IPR008207">
    <property type="entry name" value="Sig_transdc_His_kin_Hpt_dom"/>
</dbReference>
<comment type="catalytic activity">
    <reaction evidence="1">
        <text>ATP + protein L-histidine = ADP + protein N-phospho-L-histidine.</text>
        <dbReference type="EC" id="2.7.13.3"/>
    </reaction>
</comment>
<dbReference type="SMART" id="SM00387">
    <property type="entry name" value="HATPase_c"/>
    <property type="match status" value="1"/>
</dbReference>
<feature type="compositionally biased region" description="Low complexity" evidence="10">
    <location>
        <begin position="245"/>
        <end position="260"/>
    </location>
</feature>
<dbReference type="Gene3D" id="1.20.120.160">
    <property type="entry name" value="HPT domain"/>
    <property type="match status" value="1"/>
</dbReference>
<name>A0A1T4VFF4_9GAMM</name>
<comment type="function">
    <text evidence="8">Involved in the transmission of sensory signals from the chemoreceptors to the flagellar motors. CheA is autophosphorylated; it can transfer its phosphate group to either CheB or CheY.</text>
</comment>
<dbReference type="AlphaFoldDB" id="A0A1T4VFF4"/>
<feature type="region of interest" description="Disordered" evidence="10">
    <location>
        <begin position="126"/>
        <end position="157"/>
    </location>
</feature>
<feature type="compositionally biased region" description="Low complexity" evidence="10">
    <location>
        <begin position="207"/>
        <end position="219"/>
    </location>
</feature>
<organism evidence="14 15">
    <name type="scientific">Succinivibrio dextrinosolvens DSM 3072</name>
    <dbReference type="NCBI Taxonomy" id="1123324"/>
    <lineage>
        <taxon>Bacteria</taxon>
        <taxon>Pseudomonadati</taxon>
        <taxon>Pseudomonadota</taxon>
        <taxon>Gammaproteobacteria</taxon>
        <taxon>Aeromonadales</taxon>
        <taxon>Succinivibrionaceae</taxon>
        <taxon>Succinivibrio</taxon>
    </lineage>
</organism>
<sequence length="686" mass="73519">MDEEILQDFIVEAGEIIENLNEQLVQIEKTPDDKDLLNAIFRGFHTVKGGAGFLQLTNLVNICHAAESLFDELRNARIAMSPDLMDAVLQAYDEITSMFDTVKNAQQPDPAPQDLIDRLHALAAGGAAPAAAAPAPAPEPTPAPAPEPEPAAPAGDVDDITEDEFEALLDQLHGKGHAPGAEGDENKAADATDADFDKMLATAQSEAAKNAAPTAAPAAAPAPAPAPAPDPAPAPAPAAAPKPAAPAAKPAGKTDAAKAAPEVDTTVRVETQVLDDIMNLVGELVLVRNRLVNMASRRSDQDMSKAISNLDVVTLELQNSVMKTRMQPVKKVFGRFPRVVRDLARKLGKKIELRMEGEDTELDKNLVDALADPMVHMVRNCCDHGIEDPKDRVAVGKPETGVVLLRASQQGDHILLQIQDDGQGMDPDILRTVAVKKGLMDEGAADRLSDAEALNLIFAPGFSTNTEITDISGRGVGMDVVKTNISKLNGTVNVISTYGKGTTIEIKVPLTLAILPTLMISVSNRTFALPLTSVSEIFYLDLDSMRNVDGLNTIVIRDKAIPLFFLKQWFEKVSIKEYLENKAHIVLVQVSAAQLVGFVVDELLGQEEVVIKPLDEILRHTPGMAGATITSDGGIALILDIPGLMRAYAHKDAERVPLQTDKHVEHEQNTENAPASIPEITNNNEE</sequence>
<dbReference type="Pfam" id="PF01627">
    <property type="entry name" value="Hpt"/>
    <property type="match status" value="1"/>
</dbReference>
<dbReference type="EC" id="2.7.13.3" evidence="2"/>
<dbReference type="InterPro" id="IPR004105">
    <property type="entry name" value="CheA-like_dim"/>
</dbReference>
<dbReference type="SMART" id="SM00073">
    <property type="entry name" value="HPT"/>
    <property type="match status" value="1"/>
</dbReference>
<evidence type="ECO:0000256" key="8">
    <source>
        <dbReference type="ARBA" id="ARBA00035100"/>
    </source>
</evidence>
<keyword evidence="7" id="KW-0902">Two-component regulatory system</keyword>
<feature type="modified residue" description="Phosphohistidine" evidence="9">
    <location>
        <position position="45"/>
    </location>
</feature>
<dbReference type="Gene3D" id="1.10.287.560">
    <property type="entry name" value="Histidine kinase CheA-like, homodimeric domain"/>
    <property type="match status" value="1"/>
</dbReference>
<evidence type="ECO:0000256" key="10">
    <source>
        <dbReference type="SAM" id="MobiDB-lite"/>
    </source>
</evidence>
<dbReference type="InterPro" id="IPR004358">
    <property type="entry name" value="Sig_transdc_His_kin-like_C"/>
</dbReference>
<dbReference type="CDD" id="cd00731">
    <property type="entry name" value="CheA_reg"/>
    <property type="match status" value="1"/>
</dbReference>
<dbReference type="InterPro" id="IPR003594">
    <property type="entry name" value="HATPase_dom"/>
</dbReference>
<feature type="domain" description="HPt" evidence="13">
    <location>
        <begin position="1"/>
        <end position="102"/>
    </location>
</feature>
<feature type="domain" description="Histidine kinase" evidence="11">
    <location>
        <begin position="301"/>
        <end position="512"/>
    </location>
</feature>
<dbReference type="PANTHER" id="PTHR43395">
    <property type="entry name" value="SENSOR HISTIDINE KINASE CHEA"/>
    <property type="match status" value="1"/>
</dbReference>
<dbReference type="SUPFAM" id="SSF55874">
    <property type="entry name" value="ATPase domain of HSP90 chaperone/DNA topoisomerase II/histidine kinase"/>
    <property type="match status" value="1"/>
</dbReference>
<feature type="region of interest" description="Disordered" evidence="10">
    <location>
        <begin position="205"/>
        <end position="263"/>
    </location>
</feature>
<keyword evidence="6 14" id="KW-0418">Kinase</keyword>
<evidence type="ECO:0000256" key="4">
    <source>
        <dbReference type="ARBA" id="ARBA00022553"/>
    </source>
</evidence>
<accession>A0A1T4VFF4</accession>
<dbReference type="CDD" id="cd00088">
    <property type="entry name" value="HPT"/>
    <property type="match status" value="1"/>
</dbReference>
<dbReference type="STRING" id="83771.SAMN02910357_00400"/>
<dbReference type="SMART" id="SM01231">
    <property type="entry name" value="H-kinase_dim"/>
    <property type="match status" value="1"/>
</dbReference>
<evidence type="ECO:0000313" key="14">
    <source>
        <dbReference type="EMBL" id="SKA63623.1"/>
    </source>
</evidence>
<dbReference type="FunFam" id="3.30.565.10:FF:000016">
    <property type="entry name" value="Chemotaxis protein CheA, putative"/>
    <property type="match status" value="1"/>
</dbReference>
<dbReference type="RefSeq" id="WP_078928879.1">
    <property type="nucleotide sequence ID" value="NZ_FUXX01000022.1"/>
</dbReference>
<dbReference type="InterPro" id="IPR005467">
    <property type="entry name" value="His_kinase_dom"/>
</dbReference>
<evidence type="ECO:0000256" key="1">
    <source>
        <dbReference type="ARBA" id="ARBA00000085"/>
    </source>
</evidence>
<dbReference type="PRINTS" id="PR00344">
    <property type="entry name" value="BCTRLSENSOR"/>
</dbReference>
<dbReference type="SUPFAM" id="SSF50341">
    <property type="entry name" value="CheW-like"/>
    <property type="match status" value="1"/>
</dbReference>
<dbReference type="Pfam" id="PF01584">
    <property type="entry name" value="CheW"/>
    <property type="match status" value="1"/>
</dbReference>
<evidence type="ECO:0000259" key="12">
    <source>
        <dbReference type="PROSITE" id="PS50851"/>
    </source>
</evidence>
<keyword evidence="4 9" id="KW-0597">Phosphoprotein</keyword>
<dbReference type="InterPro" id="IPR036097">
    <property type="entry name" value="HisK_dim/P_sf"/>
</dbReference>
<dbReference type="SUPFAM" id="SSF47226">
    <property type="entry name" value="Histidine-containing phosphotransfer domain, HPT domain"/>
    <property type="match status" value="1"/>
</dbReference>
<dbReference type="InterPro" id="IPR036641">
    <property type="entry name" value="HPT_dom_sf"/>
</dbReference>
<evidence type="ECO:0000259" key="13">
    <source>
        <dbReference type="PROSITE" id="PS50894"/>
    </source>
</evidence>
<evidence type="ECO:0000256" key="7">
    <source>
        <dbReference type="ARBA" id="ARBA00023012"/>
    </source>
</evidence>
<evidence type="ECO:0000256" key="9">
    <source>
        <dbReference type="PROSITE-ProRule" id="PRU00110"/>
    </source>
</evidence>
<dbReference type="SMART" id="SM00260">
    <property type="entry name" value="CheW"/>
    <property type="match status" value="1"/>
</dbReference>
<keyword evidence="15" id="KW-1185">Reference proteome</keyword>
<evidence type="ECO:0000259" key="11">
    <source>
        <dbReference type="PROSITE" id="PS50109"/>
    </source>
</evidence>
<dbReference type="FunFam" id="2.30.30.40:FF:000048">
    <property type="entry name" value="Chemotaxis protein CheA, putative"/>
    <property type="match status" value="1"/>
</dbReference>
<dbReference type="CDD" id="cd16916">
    <property type="entry name" value="HATPase_CheA-like"/>
    <property type="match status" value="1"/>
</dbReference>
<feature type="domain" description="CheW-like" evidence="12">
    <location>
        <begin position="514"/>
        <end position="650"/>
    </location>
</feature>
<feature type="compositionally biased region" description="Pro residues" evidence="10">
    <location>
        <begin position="135"/>
        <end position="151"/>
    </location>
</feature>
<protein>
    <recommendedName>
        <fullName evidence="3">Chemotaxis protein CheA</fullName>
        <ecNumber evidence="2">2.7.13.3</ecNumber>
    </recommendedName>
</protein>
<dbReference type="PROSITE" id="PS50109">
    <property type="entry name" value="HIS_KIN"/>
    <property type="match status" value="1"/>
</dbReference>
<evidence type="ECO:0000313" key="15">
    <source>
        <dbReference type="Proteomes" id="UP000242432"/>
    </source>
</evidence>
<dbReference type="Gene3D" id="3.30.565.10">
    <property type="entry name" value="Histidine kinase-like ATPase, C-terminal domain"/>
    <property type="match status" value="1"/>
</dbReference>
<dbReference type="Gene3D" id="2.30.30.40">
    <property type="entry name" value="SH3 Domains"/>
    <property type="match status" value="1"/>
</dbReference>
<feature type="region of interest" description="Disordered" evidence="10">
    <location>
        <begin position="661"/>
        <end position="686"/>
    </location>
</feature>
<dbReference type="PANTHER" id="PTHR43395:SF1">
    <property type="entry name" value="CHEMOTAXIS PROTEIN CHEA"/>
    <property type="match status" value="1"/>
</dbReference>
<dbReference type="PROSITE" id="PS50851">
    <property type="entry name" value="CHEW"/>
    <property type="match status" value="1"/>
</dbReference>
<feature type="compositionally biased region" description="Pro residues" evidence="10">
    <location>
        <begin position="220"/>
        <end position="244"/>
    </location>
</feature>
<evidence type="ECO:0000256" key="6">
    <source>
        <dbReference type="ARBA" id="ARBA00022777"/>
    </source>
</evidence>
<dbReference type="Pfam" id="PF02895">
    <property type="entry name" value="H-kinase_dim"/>
    <property type="match status" value="1"/>
</dbReference>
<dbReference type="FunFam" id="1.20.120.160:FF:000008">
    <property type="entry name" value="Chemotaxis sensor histidine kinase CheA"/>
    <property type="match status" value="1"/>
</dbReference>
<dbReference type="InterPro" id="IPR036061">
    <property type="entry name" value="CheW-like_dom_sf"/>
</dbReference>
<dbReference type="InterPro" id="IPR037006">
    <property type="entry name" value="CheA-like_homodim_sf"/>
</dbReference>
<dbReference type="GO" id="GO:0006935">
    <property type="term" value="P:chemotaxis"/>
    <property type="evidence" value="ECO:0007669"/>
    <property type="project" value="InterPro"/>
</dbReference>
<dbReference type="EMBL" id="FUXX01000022">
    <property type="protein sequence ID" value="SKA63623.1"/>
    <property type="molecule type" value="Genomic_DNA"/>
</dbReference>
<dbReference type="SUPFAM" id="SSF47384">
    <property type="entry name" value="Homodimeric domain of signal transducing histidine kinase"/>
    <property type="match status" value="1"/>
</dbReference>
<dbReference type="GO" id="GO:0000155">
    <property type="term" value="F:phosphorelay sensor kinase activity"/>
    <property type="evidence" value="ECO:0007669"/>
    <property type="project" value="InterPro"/>
</dbReference>
<dbReference type="InterPro" id="IPR036890">
    <property type="entry name" value="HATPase_C_sf"/>
</dbReference>
<dbReference type="InterPro" id="IPR002545">
    <property type="entry name" value="CheW-lke_dom"/>
</dbReference>